<keyword evidence="2" id="KW-0808">Transferase</keyword>
<comment type="similarity">
    <text evidence="3">Belongs to the glycosyl hydrolase 130 family.</text>
</comment>
<dbReference type="Proteomes" id="UP000243333">
    <property type="component" value="Unassembled WGS sequence"/>
</dbReference>
<dbReference type="STRING" id="1123285.SAMN05660235_02344"/>
<keyword evidence="1" id="KW-0328">Glycosyltransferase</keyword>
<evidence type="ECO:0000256" key="2">
    <source>
        <dbReference type="ARBA" id="ARBA00022679"/>
    </source>
</evidence>
<dbReference type="PANTHER" id="PTHR34106:SF5">
    <property type="entry name" value="GLYCOSIDASE"/>
    <property type="match status" value="1"/>
</dbReference>
<sequence>MSFQSKLRNHDNTYRELFKRHPDNPILTAQDWPYAANTVFNPAATVFNGKVLLLARVEDRRGFSHLTKAISEDGVTNWQIDPVPTLEPDPERYPEEVWGIEDPRITWIEELGKWAVTYTAYSRGGPLVSLALTKDFVNFERFGPIMPPDDKDAALFPRRFNGKWLLIHRPVSANYGPGAHIWVSCSDDLKYWGDHQMLINARRGGWWDSNKIGLSPQPLETPEGWLILYHGVRQTAAGAIYRLGLALLDLENPLRVLRRSDEWVFGPLEPYEREGDVDDVVFPCGWILDEKTGQIKMYYGAADTCIALATASLSDLLEYIKRCPEPKAEDNLI</sequence>
<dbReference type="OrthoDB" id="9759709at2"/>
<evidence type="ECO:0000256" key="1">
    <source>
        <dbReference type="ARBA" id="ARBA00022676"/>
    </source>
</evidence>
<gene>
    <name evidence="4" type="ORF">SAMN05660235_02344</name>
</gene>
<dbReference type="GO" id="GO:0016757">
    <property type="term" value="F:glycosyltransferase activity"/>
    <property type="evidence" value="ECO:0007669"/>
    <property type="project" value="UniProtKB-KW"/>
</dbReference>
<dbReference type="AlphaFoldDB" id="A0A1G7MY27"/>
<evidence type="ECO:0000313" key="4">
    <source>
        <dbReference type="EMBL" id="SDF66703.1"/>
    </source>
</evidence>
<protein>
    <submittedName>
        <fullName evidence="4">Predicted glycosyl hydrolase, GH43/DUF377 family</fullName>
    </submittedName>
</protein>
<organism evidence="4 5">
    <name type="scientific">Sporolituus thermophilus DSM 23256</name>
    <dbReference type="NCBI Taxonomy" id="1123285"/>
    <lineage>
        <taxon>Bacteria</taxon>
        <taxon>Bacillati</taxon>
        <taxon>Bacillota</taxon>
        <taxon>Negativicutes</taxon>
        <taxon>Selenomonadales</taxon>
        <taxon>Sporomusaceae</taxon>
        <taxon>Sporolituus</taxon>
    </lineage>
</organism>
<dbReference type="Pfam" id="PF04041">
    <property type="entry name" value="Glyco_hydro_130"/>
    <property type="match status" value="1"/>
</dbReference>
<dbReference type="EMBL" id="FNBU01000020">
    <property type="protein sequence ID" value="SDF66703.1"/>
    <property type="molecule type" value="Genomic_DNA"/>
</dbReference>
<proteinExistence type="inferred from homology"/>
<keyword evidence="5" id="KW-1185">Reference proteome</keyword>
<dbReference type="InterPro" id="IPR023296">
    <property type="entry name" value="Glyco_hydro_beta-prop_sf"/>
</dbReference>
<dbReference type="PANTHER" id="PTHR34106">
    <property type="entry name" value="GLYCOSIDASE"/>
    <property type="match status" value="1"/>
</dbReference>
<evidence type="ECO:0000256" key="3">
    <source>
        <dbReference type="ARBA" id="ARBA00024356"/>
    </source>
</evidence>
<dbReference type="SUPFAM" id="SSF75005">
    <property type="entry name" value="Arabinanase/levansucrase/invertase"/>
    <property type="match status" value="1"/>
</dbReference>
<dbReference type="Gene3D" id="2.115.10.20">
    <property type="entry name" value="Glycosyl hydrolase domain, family 43"/>
    <property type="match status" value="1"/>
</dbReference>
<dbReference type="InterPro" id="IPR007184">
    <property type="entry name" value="Mannoside_phosphorylase"/>
</dbReference>
<reference evidence="5" key="1">
    <citation type="submission" date="2016-10" db="EMBL/GenBank/DDBJ databases">
        <authorList>
            <person name="Varghese N."/>
            <person name="Submissions S."/>
        </authorList>
    </citation>
    <scope>NUCLEOTIDE SEQUENCE [LARGE SCALE GENOMIC DNA]</scope>
    <source>
        <strain evidence="5">DSM 23256</strain>
    </source>
</reference>
<dbReference type="CDD" id="cd18615">
    <property type="entry name" value="GH130"/>
    <property type="match status" value="1"/>
</dbReference>
<keyword evidence="4" id="KW-0378">Hydrolase</keyword>
<dbReference type="RefSeq" id="WP_093691087.1">
    <property type="nucleotide sequence ID" value="NZ_FNBU01000020.1"/>
</dbReference>
<dbReference type="PIRSF" id="PIRSF016202">
    <property type="entry name" value="PH1107"/>
    <property type="match status" value="1"/>
</dbReference>
<accession>A0A1G7MY27</accession>
<dbReference type="GO" id="GO:0016787">
    <property type="term" value="F:hydrolase activity"/>
    <property type="evidence" value="ECO:0007669"/>
    <property type="project" value="UniProtKB-KW"/>
</dbReference>
<name>A0A1G7MY27_9FIRM</name>
<evidence type="ECO:0000313" key="5">
    <source>
        <dbReference type="Proteomes" id="UP000243333"/>
    </source>
</evidence>